<accession>A0A1D2JLJ4</accession>
<keyword evidence="1" id="KW-0812">Transmembrane</keyword>
<keyword evidence="1" id="KW-1133">Transmembrane helix</keyword>
<feature type="transmembrane region" description="Helical" evidence="1">
    <location>
        <begin position="61"/>
        <end position="82"/>
    </location>
</feature>
<keyword evidence="1" id="KW-0472">Membrane</keyword>
<comment type="caution">
    <text evidence="2">The sequence shown here is derived from an EMBL/GenBank/DDBJ whole genome shotgun (WGS) entry which is preliminary data.</text>
</comment>
<organism evidence="2 3">
    <name type="scientific">Paracoccidioides brasiliensis</name>
    <dbReference type="NCBI Taxonomy" id="121759"/>
    <lineage>
        <taxon>Eukaryota</taxon>
        <taxon>Fungi</taxon>
        <taxon>Dikarya</taxon>
        <taxon>Ascomycota</taxon>
        <taxon>Pezizomycotina</taxon>
        <taxon>Eurotiomycetes</taxon>
        <taxon>Eurotiomycetidae</taxon>
        <taxon>Onygenales</taxon>
        <taxon>Ajellomycetaceae</taxon>
        <taxon>Paracoccidioides</taxon>
    </lineage>
</organism>
<evidence type="ECO:0000313" key="2">
    <source>
        <dbReference type="EMBL" id="ODH40764.1"/>
    </source>
</evidence>
<dbReference type="Proteomes" id="UP000242814">
    <property type="component" value="Unassembled WGS sequence"/>
</dbReference>
<reference evidence="2 3" key="1">
    <citation type="submission" date="2016-06" db="EMBL/GenBank/DDBJ databases">
        <authorList>
            <person name="Kjaerup R.B."/>
            <person name="Dalgaard T.S."/>
            <person name="Juul-Madsen H.R."/>
        </authorList>
    </citation>
    <scope>NUCLEOTIDE SEQUENCE [LARGE SCALE GENOMIC DNA]</scope>
    <source>
        <strain evidence="2 3">Pb300</strain>
    </source>
</reference>
<protein>
    <submittedName>
        <fullName evidence="2">Uncharacterized protein</fullName>
    </submittedName>
</protein>
<evidence type="ECO:0000256" key="1">
    <source>
        <dbReference type="SAM" id="Phobius"/>
    </source>
</evidence>
<gene>
    <name evidence="2" type="ORF">ACO22_01521</name>
</gene>
<name>A0A1D2JLJ4_PARBR</name>
<dbReference type="EMBL" id="LZYO01000038">
    <property type="protein sequence ID" value="ODH40764.1"/>
    <property type="molecule type" value="Genomic_DNA"/>
</dbReference>
<sequence length="176" mass="20369">MFKKRLLRTRAVDIDTRLDRIVDGLLIDLCGSSDYCNKGALMILVRLLEGKRKRVSSLYRTLGIIWIILDISLFTTFLTSLVKQGRDRGFTYQNHNSYMFKKRLLRTRAVDIDTRLDRIVDGLLIDLCGSSDYCNKGALMILVRLLEGKRKRVSSLYRTLGIIWIILDISLFTTFL</sequence>
<dbReference type="AlphaFoldDB" id="A0A1D2JLJ4"/>
<proteinExistence type="predicted"/>
<evidence type="ECO:0000313" key="3">
    <source>
        <dbReference type="Proteomes" id="UP000242814"/>
    </source>
</evidence>